<evidence type="ECO:0000259" key="4">
    <source>
        <dbReference type="PROSITE" id="PS51118"/>
    </source>
</evidence>
<sequence length="148" mass="16625">MAHPGILSEEGTGKIYTYLMESVLPPSPPLAEIDPRVTQLVNELIGRVADKWTMLILEALTEGGEMRFSAIGRAVPGISQKMLTQTLRQMERDGLLTRTVHPVIPPRVDYRLTDLGLGLAEAFCGVWQWAETHLDRIEAARRDFDRRS</sequence>
<evidence type="ECO:0000256" key="1">
    <source>
        <dbReference type="ARBA" id="ARBA00023015"/>
    </source>
</evidence>
<dbReference type="Proteomes" id="UP000640509">
    <property type="component" value="Unassembled WGS sequence"/>
</dbReference>
<dbReference type="CDD" id="cd00090">
    <property type="entry name" value="HTH_ARSR"/>
    <property type="match status" value="1"/>
</dbReference>
<evidence type="ECO:0000313" key="6">
    <source>
        <dbReference type="Proteomes" id="UP000640509"/>
    </source>
</evidence>
<dbReference type="PROSITE" id="PS51118">
    <property type="entry name" value="HTH_HXLR"/>
    <property type="match status" value="1"/>
</dbReference>
<keyword evidence="6" id="KW-1185">Reference proteome</keyword>
<accession>A0ABQ1VHH9</accession>
<dbReference type="InterPro" id="IPR036388">
    <property type="entry name" value="WH-like_DNA-bd_sf"/>
</dbReference>
<dbReference type="SUPFAM" id="SSF46785">
    <property type="entry name" value="Winged helix' DNA-binding domain"/>
    <property type="match status" value="1"/>
</dbReference>
<keyword evidence="2" id="KW-0238">DNA-binding</keyword>
<keyword evidence="3" id="KW-0804">Transcription</keyword>
<organism evidence="5 6">
    <name type="scientific">Paracoccus acridae</name>
    <dbReference type="NCBI Taxonomy" id="1795310"/>
    <lineage>
        <taxon>Bacteria</taxon>
        <taxon>Pseudomonadati</taxon>
        <taxon>Pseudomonadota</taxon>
        <taxon>Alphaproteobacteria</taxon>
        <taxon>Rhodobacterales</taxon>
        <taxon>Paracoccaceae</taxon>
        <taxon>Paracoccus</taxon>
    </lineage>
</organism>
<protein>
    <submittedName>
        <fullName evidence="5">Transcriptional regulator</fullName>
    </submittedName>
</protein>
<dbReference type="InterPro" id="IPR011991">
    <property type="entry name" value="ArsR-like_HTH"/>
</dbReference>
<dbReference type="InterPro" id="IPR002577">
    <property type="entry name" value="HTH_HxlR"/>
</dbReference>
<evidence type="ECO:0000256" key="3">
    <source>
        <dbReference type="ARBA" id="ARBA00023163"/>
    </source>
</evidence>
<comment type="caution">
    <text evidence="5">The sequence shown here is derived from an EMBL/GenBank/DDBJ whole genome shotgun (WGS) entry which is preliminary data.</text>
</comment>
<proteinExistence type="predicted"/>
<gene>
    <name evidence="5" type="ORF">GCM10011402_18760</name>
</gene>
<dbReference type="PANTHER" id="PTHR33204:SF39">
    <property type="entry name" value="TRANSCRIPTIONAL REGULATORY PROTEIN"/>
    <property type="match status" value="1"/>
</dbReference>
<reference evidence="6" key="1">
    <citation type="journal article" date="2019" name="Int. J. Syst. Evol. Microbiol.">
        <title>The Global Catalogue of Microorganisms (GCM) 10K type strain sequencing project: providing services to taxonomists for standard genome sequencing and annotation.</title>
        <authorList>
            <consortium name="The Broad Institute Genomics Platform"/>
            <consortium name="The Broad Institute Genome Sequencing Center for Infectious Disease"/>
            <person name="Wu L."/>
            <person name="Ma J."/>
        </authorList>
    </citation>
    <scope>NUCLEOTIDE SEQUENCE [LARGE SCALE GENOMIC DNA]</scope>
    <source>
        <strain evidence="6">CGMCC 1.15419</strain>
    </source>
</reference>
<feature type="domain" description="HTH hxlR-type" evidence="4">
    <location>
        <begin position="34"/>
        <end position="138"/>
    </location>
</feature>
<evidence type="ECO:0000256" key="2">
    <source>
        <dbReference type="ARBA" id="ARBA00023125"/>
    </source>
</evidence>
<name>A0ABQ1VHH9_9RHOB</name>
<dbReference type="PANTHER" id="PTHR33204">
    <property type="entry name" value="TRANSCRIPTIONAL REGULATOR, MARR FAMILY"/>
    <property type="match status" value="1"/>
</dbReference>
<keyword evidence="1" id="KW-0805">Transcription regulation</keyword>
<dbReference type="EMBL" id="BMIV01000005">
    <property type="protein sequence ID" value="GGF66713.1"/>
    <property type="molecule type" value="Genomic_DNA"/>
</dbReference>
<dbReference type="Pfam" id="PF01638">
    <property type="entry name" value="HxlR"/>
    <property type="match status" value="1"/>
</dbReference>
<evidence type="ECO:0000313" key="5">
    <source>
        <dbReference type="EMBL" id="GGF66713.1"/>
    </source>
</evidence>
<dbReference type="InterPro" id="IPR036390">
    <property type="entry name" value="WH_DNA-bd_sf"/>
</dbReference>
<dbReference type="Gene3D" id="1.10.10.10">
    <property type="entry name" value="Winged helix-like DNA-binding domain superfamily/Winged helix DNA-binding domain"/>
    <property type="match status" value="1"/>
</dbReference>